<feature type="transmembrane region" description="Helical" evidence="6">
    <location>
        <begin position="548"/>
        <end position="569"/>
    </location>
</feature>
<evidence type="ECO:0000313" key="7">
    <source>
        <dbReference type="EMBL" id="GBG26402.1"/>
    </source>
</evidence>
<evidence type="ECO:0000256" key="4">
    <source>
        <dbReference type="ARBA" id="ARBA00023136"/>
    </source>
</evidence>
<reference evidence="7 8" key="1">
    <citation type="submission" date="2017-12" db="EMBL/GenBank/DDBJ databases">
        <title>Sequencing, de novo assembly and annotation of complete genome of a new Thraustochytrid species, strain FCC1311.</title>
        <authorList>
            <person name="Sedici K."/>
            <person name="Godart F."/>
            <person name="Aiese Cigliano R."/>
            <person name="Sanseverino W."/>
            <person name="Barakat M."/>
            <person name="Ortet P."/>
            <person name="Marechal E."/>
            <person name="Cagnac O."/>
            <person name="Amato A."/>
        </authorList>
    </citation>
    <scope>NUCLEOTIDE SEQUENCE [LARGE SCALE GENOMIC DNA]</scope>
</reference>
<dbReference type="Proteomes" id="UP000241890">
    <property type="component" value="Unassembled WGS sequence"/>
</dbReference>
<dbReference type="EMBL" id="BEYU01000020">
    <property type="protein sequence ID" value="GBG26402.1"/>
    <property type="molecule type" value="Genomic_DNA"/>
</dbReference>
<organism evidence="7 8">
    <name type="scientific">Hondaea fermentalgiana</name>
    <dbReference type="NCBI Taxonomy" id="2315210"/>
    <lineage>
        <taxon>Eukaryota</taxon>
        <taxon>Sar</taxon>
        <taxon>Stramenopiles</taxon>
        <taxon>Bigyra</taxon>
        <taxon>Labyrinthulomycetes</taxon>
        <taxon>Thraustochytrida</taxon>
        <taxon>Thraustochytriidae</taxon>
        <taxon>Hondaea</taxon>
    </lineage>
</organism>
<feature type="transmembrane region" description="Helical" evidence="6">
    <location>
        <begin position="126"/>
        <end position="147"/>
    </location>
</feature>
<feature type="transmembrane region" description="Helical" evidence="6">
    <location>
        <begin position="344"/>
        <end position="363"/>
    </location>
</feature>
<dbReference type="Pfam" id="PF00939">
    <property type="entry name" value="Na_sulph_symp"/>
    <property type="match status" value="1"/>
</dbReference>
<keyword evidence="2 6" id="KW-0812">Transmembrane</keyword>
<feature type="transmembrane region" description="Helical" evidence="6">
    <location>
        <begin position="431"/>
        <end position="449"/>
    </location>
</feature>
<evidence type="ECO:0000256" key="2">
    <source>
        <dbReference type="ARBA" id="ARBA00022692"/>
    </source>
</evidence>
<gene>
    <name evidence="7" type="ORF">FCC1311_026232</name>
</gene>
<name>A0A2R5G5R6_9STRA</name>
<feature type="transmembrane region" description="Helical" evidence="6">
    <location>
        <begin position="249"/>
        <end position="272"/>
    </location>
</feature>
<feature type="region of interest" description="Disordered" evidence="5">
    <location>
        <begin position="1"/>
        <end position="64"/>
    </location>
</feature>
<dbReference type="PANTHER" id="PTHR10283:SF82">
    <property type="entry name" value="SOLUTE CARRIER FAMILY 13 MEMBER 2"/>
    <property type="match status" value="1"/>
</dbReference>
<keyword evidence="3 6" id="KW-1133">Transmembrane helix</keyword>
<accession>A0A2R5G5R6</accession>
<feature type="transmembrane region" description="Helical" evidence="6">
    <location>
        <begin position="200"/>
        <end position="228"/>
    </location>
</feature>
<feature type="transmembrane region" description="Helical" evidence="6">
    <location>
        <begin position="292"/>
        <end position="316"/>
    </location>
</feature>
<dbReference type="AlphaFoldDB" id="A0A2R5G5R6"/>
<feature type="transmembrane region" description="Helical" evidence="6">
    <location>
        <begin position="88"/>
        <end position="106"/>
    </location>
</feature>
<feature type="transmembrane region" description="Helical" evidence="6">
    <location>
        <begin position="469"/>
        <end position="499"/>
    </location>
</feature>
<sequence length="591" mass="64339">MLSQSEVPPAPRDATRELEQGYVHPESGTASFQIPETEDAGKGGAEEPNEERRESEDEDTERKWKPDADCWETYTHGYLKQFKASQKVGLVLGPLFAIVFACIEFSDEYPKANEAMACTAFIVVMWVFETCPITVTTLMPVILYPLAGVEESGTLAHQYLNHTSFLTLGAFFVVMGIEDAMAHKRFALWALRYCGTNPKVVLLGFMIITAIVSMFASNTSSALLMLPVIQGFLEGRIDSRDGQRFEKAALLGVALAATCGGCGTLIGTGANLSFSLLISGTFPQSTVNFQTWMGFAMPIAIIMVAAAWISLSLMYLRGINLNLNTDSIKREREQLGPVSRDEKVLGFVLFLMVVLWLVLPYTIEPYLGYCTEDQYTDEYACEDASSSNTWTSYIDDGVIAMIGAVALFWIPSSQREGEMLLDESCFKRVPWGVILLLGAGFAMATAIDNSGLSSLISDLIAGATEFSDVALVSIVVILVAIITELISNVASVTIFSPILFQLALQKRINPLMLALPSTIAASLAFLLPTSTPPMAIAFSTGRVSFFDMITGGLPLKIVGMLLAIGFPFITGAVFGDINEFPAWAENVSLRR</sequence>
<keyword evidence="8" id="KW-1185">Reference proteome</keyword>
<feature type="transmembrane region" description="Helical" evidence="6">
    <location>
        <begin position="511"/>
        <end position="528"/>
    </location>
</feature>
<feature type="compositionally biased region" description="Basic and acidic residues" evidence="5">
    <location>
        <begin position="39"/>
        <end position="64"/>
    </location>
</feature>
<evidence type="ECO:0000313" key="8">
    <source>
        <dbReference type="Proteomes" id="UP000241890"/>
    </source>
</evidence>
<dbReference type="InterPro" id="IPR001898">
    <property type="entry name" value="SLC13A/DASS"/>
</dbReference>
<proteinExistence type="predicted"/>
<evidence type="ECO:0000256" key="1">
    <source>
        <dbReference type="ARBA" id="ARBA00004141"/>
    </source>
</evidence>
<keyword evidence="4 6" id="KW-0472">Membrane</keyword>
<dbReference type="PANTHER" id="PTHR10283">
    <property type="entry name" value="SOLUTE CARRIER FAMILY 13 MEMBER"/>
    <property type="match status" value="1"/>
</dbReference>
<comment type="caution">
    <text evidence="7">The sequence shown here is derived from an EMBL/GenBank/DDBJ whole genome shotgun (WGS) entry which is preliminary data.</text>
</comment>
<evidence type="ECO:0000256" key="6">
    <source>
        <dbReference type="SAM" id="Phobius"/>
    </source>
</evidence>
<dbReference type="GO" id="GO:0015556">
    <property type="term" value="F:C4-dicarboxylate transmembrane transporter activity"/>
    <property type="evidence" value="ECO:0007669"/>
    <property type="project" value="UniProtKB-ARBA"/>
</dbReference>
<dbReference type="InParanoid" id="A0A2R5G5R6"/>
<feature type="transmembrane region" description="Helical" evidence="6">
    <location>
        <begin position="393"/>
        <end position="410"/>
    </location>
</feature>
<evidence type="ECO:0000256" key="5">
    <source>
        <dbReference type="SAM" id="MobiDB-lite"/>
    </source>
</evidence>
<dbReference type="OrthoDB" id="6493944at2759"/>
<comment type="subcellular location">
    <subcellularLocation>
        <location evidence="1">Membrane</location>
        <topology evidence="1">Multi-pass membrane protein</topology>
    </subcellularLocation>
</comment>
<dbReference type="GO" id="GO:0005886">
    <property type="term" value="C:plasma membrane"/>
    <property type="evidence" value="ECO:0007669"/>
    <property type="project" value="TreeGrafter"/>
</dbReference>
<protein>
    <submittedName>
        <fullName evidence="7">Solute carrier family 13 member 2</fullName>
    </submittedName>
</protein>
<feature type="transmembrane region" description="Helical" evidence="6">
    <location>
        <begin position="159"/>
        <end position="177"/>
    </location>
</feature>
<evidence type="ECO:0000256" key="3">
    <source>
        <dbReference type="ARBA" id="ARBA00022989"/>
    </source>
</evidence>
<dbReference type="GO" id="GO:0005310">
    <property type="term" value="F:dicarboxylic acid transmembrane transporter activity"/>
    <property type="evidence" value="ECO:0007669"/>
    <property type="project" value="UniProtKB-ARBA"/>
</dbReference>